<keyword evidence="8" id="KW-0472">Membrane</keyword>
<feature type="coiled-coil region" evidence="6">
    <location>
        <begin position="2220"/>
        <end position="2395"/>
    </location>
</feature>
<feature type="domain" description="ELK" evidence="9">
    <location>
        <begin position="1349"/>
        <end position="1370"/>
    </location>
</feature>
<reference evidence="10" key="1">
    <citation type="submission" date="2023-09" db="UniProtKB">
        <authorList>
            <consortium name="Ensembl"/>
        </authorList>
    </citation>
    <scope>IDENTIFICATION</scope>
</reference>
<feature type="coiled-coil region" evidence="6">
    <location>
        <begin position="2514"/>
        <end position="2565"/>
    </location>
</feature>
<feature type="region of interest" description="Disordered" evidence="7">
    <location>
        <begin position="3174"/>
        <end position="3207"/>
    </location>
</feature>
<feature type="coiled-coil region" evidence="6">
    <location>
        <begin position="3088"/>
        <end position="3125"/>
    </location>
</feature>
<dbReference type="GO" id="GO:0007165">
    <property type="term" value="P:signal transduction"/>
    <property type="evidence" value="ECO:0007669"/>
    <property type="project" value="InterPro"/>
</dbReference>
<evidence type="ECO:0000256" key="3">
    <source>
        <dbReference type="ARBA" id="ARBA00022553"/>
    </source>
</evidence>
<feature type="coiled-coil region" evidence="6">
    <location>
        <begin position="978"/>
        <end position="1005"/>
    </location>
</feature>
<feature type="compositionally biased region" description="Basic and acidic residues" evidence="7">
    <location>
        <begin position="2432"/>
        <end position="2447"/>
    </location>
</feature>
<feature type="compositionally biased region" description="Low complexity" evidence="7">
    <location>
        <begin position="215"/>
        <end position="226"/>
    </location>
</feature>
<organism evidence="10">
    <name type="scientific">Pundamilia nyererei</name>
    <dbReference type="NCBI Taxonomy" id="303518"/>
    <lineage>
        <taxon>Eukaryota</taxon>
        <taxon>Metazoa</taxon>
        <taxon>Chordata</taxon>
        <taxon>Craniata</taxon>
        <taxon>Vertebrata</taxon>
        <taxon>Euteleostomi</taxon>
        <taxon>Actinopterygii</taxon>
        <taxon>Neopterygii</taxon>
        <taxon>Teleostei</taxon>
        <taxon>Neoteleostei</taxon>
        <taxon>Acanthomorphata</taxon>
        <taxon>Ovalentaria</taxon>
        <taxon>Cichlomorphae</taxon>
        <taxon>Cichliformes</taxon>
        <taxon>Cichlidae</taxon>
        <taxon>African cichlids</taxon>
        <taxon>Pseudocrenilabrinae</taxon>
        <taxon>Haplochromini</taxon>
        <taxon>Pundamilia</taxon>
    </lineage>
</organism>
<feature type="compositionally biased region" description="Low complexity" evidence="7">
    <location>
        <begin position="2907"/>
        <end position="2923"/>
    </location>
</feature>
<feature type="coiled-coil region" evidence="6">
    <location>
        <begin position="2591"/>
        <end position="2787"/>
    </location>
</feature>
<feature type="coiled-coil region" evidence="6">
    <location>
        <begin position="2056"/>
        <end position="2083"/>
    </location>
</feature>
<accession>A0A3B4GB15</accession>
<protein>
    <submittedName>
        <fullName evidence="10">Pericentrin-like</fullName>
    </submittedName>
</protein>
<feature type="coiled-coil region" evidence="6">
    <location>
        <begin position="119"/>
        <end position="160"/>
    </location>
</feature>
<comment type="subcellular location">
    <subcellularLocation>
        <location evidence="1">Cytoplasm</location>
        <location evidence="1">Cytoskeleton</location>
        <location evidence="1">Microtubule organizing center</location>
        <location evidence="1">Centrosome</location>
    </subcellularLocation>
</comment>
<dbReference type="GO" id="GO:0005813">
    <property type="term" value="C:centrosome"/>
    <property type="evidence" value="ECO:0007669"/>
    <property type="project" value="UniProtKB-SubCell"/>
</dbReference>
<feature type="coiled-coil region" evidence="6">
    <location>
        <begin position="1140"/>
        <end position="1174"/>
    </location>
</feature>
<evidence type="ECO:0000256" key="2">
    <source>
        <dbReference type="ARBA" id="ARBA00022490"/>
    </source>
</evidence>
<dbReference type="InterPro" id="IPR019528">
    <property type="entry name" value="PACT_domain"/>
</dbReference>
<keyword evidence="3" id="KW-0597">Phosphoprotein</keyword>
<sequence>MDEDERRRKVEAGRAKLASFRQKRAKSDGAGAAKKTQKRKGQVDSQNDRSTEDHHVEPALPSASATEHNNSTNHEDQPLTPKHSPSPVDDLREEELAALTGKEQLKLLQQAVEKRNEIIAKLSSNLQEALASRDQVQVEAQSLAGQLQALQRQLQQVSANQTECGCGCYLCFVAHTSVEFLRIKNLSGTEALNIQQPYHEPSSQEPNISHKEAPSEGSGSSGSQSDAEGETDVETVLCKLRAELEEERRNGQRICSELAEEMEKNKHVLSLLENEKQEREGERKEREAELQNLHFQLSQLQSQCLEMQQYKEEKEVLNIELQELRRRLQEEEDAGKSYSEKLASSALCFQSLEEEMKRLKEEHTVEVEQVRQLLEEREKELKMKEEEVVGFKASKNWQNQVKAGVSSDETVSIDEANLESGADQGSMNESMSGNLLMERYLSSAPLAHLQSSLLLFPQDSLADESNPQWLHNVASGRMERSNVSEQQSEDTNLEKELLSQQCEELREELALKERDLNVLKEEVIKSAEELEEARSRWAQVTEELREALQELEDEKEMRRQFEEELNLKVYEQDSLRSKHCALSEEREQENVVMLTVKETEISAETSLLISGTFPSDEDEKLVGELKEEETALQSHQKQQELLVSSLQEIKQTADLESTELRDDNQLQTLQHETASTLLSQRTTELDTVLKELETTRVQILSVQTEVERLEKELQQSLDSLHCAEKEKHELESQISCLREKLTCSEEDRAQAVKERDEHSRREEEMDEQIKKMEQVLEEELEQFEKLLKAKDVEVRDYQMKEKVDEVKALLEKQAQAVEEATEKLKASHQQEIKDLMEKHQQEISDLNTRLETELLKQRASMEEEQKQQIGLIKQVTEREHERMISELSAKHNEVVSQLKTEVSLELRESMEAAHQAELQQVQAQKAIELESLRLSLTTVHKSNLERSQENVEQEQTSALIKVQASMQEKFDQEIALLQARHQSEVDQIKRKNQEQQERLLELHQQDMGDYTQDHLTQWEKDAEAMEVNFQTSLLEIQNSLSATQTELTSTQASLSEVQETQARIEELQTSSKEQTLKLEELKRALAEGDAVSQLQEAKNLLKQSSDQEISQLWTQLESMRTSRQELGELKEQLLARSSRVDDIERLKMEFNEQKREIKEQNEAELENLRRYFEKRLHATEESHKEEIALLQLKLVEGALEDSLLKMTDDGYFSLSGYKNKIHALLLCFLCLIQEMLDSLTLQLEAKHTMDLSNLRSSLTLCFEEEVQKVRADLTDHYYKELQEMKTRHALDLEQLRAKLSDRHLQGPSHTFIFIHLFSVLTSFEFAERLARLEEALELERSQAQENMNKLKEELQEKYESEISVLRSHHDEMATEQARLEKALHEEKEKLKSLQDALENDEMSVAELKDKYEAELEHERATLLNTHSKKMDALNAKHKAELDSLCASHKDQLSAKTAELECNSKLKEDLERLEETNRAKLEALEAELTLKHQEEKDELEKRMLSNMDTLEATYLKEVQLEEKHREDLIFLNSEHKQVIERHTAEQLSIREELRKELAHVHMEKFKAMAAELSHVLELEQQHSTALQELSQTYTAEKEQLTKQHQVQLQELKGVSARELEACRRELEEESSRQRQHFLEEVELLKVQSEERLQDRINQLKTEFEEQKEAELENLRRSFTSEQEEKEQSYTEKMSQLTAQLQQLDAVVAQLRAEVGCLQGELEGKRAEMETMDTLLQRRERETQEGGNLLKMLTDDLQMAKEERCKLHRTNEKLRQVLIEMLRGIVATEELIGQKISARAKTSEQATRQRSISVADLSSEELELTQLLCESLLVSDGEISPGGEEAALSACSRLRHTVDTLLELLNQANTQLEQTHSVHLSLEEKFSQGREDSAQLLEQHKRLMEQLDQEAKLKSQLQVELHKAEGLLEGYMAEKAALEESLQQKETQEERLVEELEDLKLTEEHAILLRHKEHLSAGLGEREKALLAETDRLSQDRLDLQRQAEKDHRSLSLRLRTLEGELEEQETRGLETELHHKTHTEDLNQRVQALEKQLKHDRQFIEEQAVEREHERDEFQQEIRRLEAQLRQTPSVDNKGYQVRHLSVCVESLQGVIKDKTEDYSSLLGTCQQAQCDLAERNEEIDKLAGRIRELEQALLNSVESNRCVSQLEQELQKAKLREQELTQDKQALEQQQLSSRLQISALQSKLDETRHCYHDNMRDPTQELKDALDTAQQSLQSKEQEVEVLLGQLETVQRDLNIKEAEVKHLTLQLELLTNSNAAHVNELQEQITALKENVSALTILKEEKEQLCKEDEMDEETLPSALLQEKNHEIDHLNSELQRLEQELENTSDNKVLEAELEDLRSQVEHLKSEITRVRQDKQEEEERLHEVISTLQAELATLGPNLHEVSDSQDGDSINPSPAPSPEPQNDTIQEQEKKAGPNSLKHELSLTHSTASRSLRSRIKALQSQLETAVAEKEGLERLLLTQEEEYRGHGEEFGKRLKAEREKSDEIQSLLSLKETELEEVTAQLEEERNGWKVQAEEAGTLQEEKARLSSQVLELQTNEEERMREIKTLKTKETEMEMEMGILRESSLTLERQVQELRAEVVDMEEQVAQERARIKTLETVKGELSAEREALRRREGQLQEEIEKLQQEVTSLRALIQDLTVKLNENETSQEEAQKEVLTHAEETLAKADTALRQKEVELSKLKEEHQALRTELTALRQGLSTSTERAEKLHEEVQTKDRALIDLEADNQQLKAELQSVQEDLAAQEEELAYQQRELQQLRQQSQQDTLQGYPHKAFEDIVSHHEDSLSSPEVLRRLECSEDRIPERFHTSELSGLNNTGLDLPQVKPSPRVVMEPPSHSRTITPDPATQSSHSPRSVSVSENYSILDSLDADKVRELEGLDLTTPSSPLGSTSSLSAPEWASDGYGSNVSSELGARLRLELEQTERLDAQFIEYLRCRGVDPTANTDSAAGSMSYSDDLLSPELQGLLKKVYQESCRILTLSQRHKSSNPPMSWQQEKRALQETVIALRELLCRMAQRHSQVSFKHEFNLTWCINLPCICINLLFFFHHLSQTDDRVDSNWHRDQLQTERRDESQLRAELEESQKQLKCAHDAQQEQKNKTMSLRYVLPAQNTAFCKSDGSEVMSLKGQVEQERVACSNLRQELQIEQSRYERKRSSQKLDEEQDRCSRQVDELSRRHDADAARDRKFISDLRSQLEQERRQGEELAAVADRLRAELLQSRRRWEEEDRTRREELQKEQEAATRNRITIETLKEQKQEANQALEVEREQSRRQGVELAELKERLRVLKDKEREREEQWEREKRKEMQEQMERERRQERINSKLCELELLRQQDQQRMQELQRTLAELERDEREMAAQRVLKQHQQVFKCFNPYEESKLFQERATLKHKLTCLERQLRRTENELAKVTAETENRPVYDISSQSKLQRYYERYLRAESFRKALVYQKRYLLLLIGGFQECEQATLCLIAHMGARPSPPVSSKRRPLGRFRAAVQVIIACIGNLILLFLAGPKAEVLRQQQPRSNSDPTQIRDSSAIYIDTLSALVPPSKSPFRLRHRFGLAYTPLASVQSGGTAQDPEQSLTEYIRHLEKVQQRLVGAKQGE</sequence>
<feature type="coiled-coil region" evidence="6">
    <location>
        <begin position="3407"/>
        <end position="3434"/>
    </location>
</feature>
<feature type="compositionally biased region" description="Polar residues" evidence="7">
    <location>
        <begin position="198"/>
        <end position="207"/>
    </location>
</feature>
<keyword evidence="4 6" id="KW-0175">Coiled coil</keyword>
<dbReference type="GeneTree" id="ENSGT00730000110871"/>
<evidence type="ECO:0000256" key="4">
    <source>
        <dbReference type="ARBA" id="ARBA00023054"/>
    </source>
</evidence>
<dbReference type="GO" id="GO:0005737">
    <property type="term" value="C:cytoplasm"/>
    <property type="evidence" value="ECO:0007669"/>
    <property type="project" value="UniProtKB-ARBA"/>
</dbReference>
<feature type="compositionally biased region" description="Basic and acidic residues" evidence="7">
    <location>
        <begin position="46"/>
        <end position="57"/>
    </location>
</feature>
<feature type="compositionally biased region" description="Basic and acidic residues" evidence="7">
    <location>
        <begin position="1"/>
        <end position="14"/>
    </location>
</feature>
<feature type="compositionally biased region" description="Polar residues" evidence="7">
    <location>
        <begin position="2863"/>
        <end position="2874"/>
    </location>
</feature>
<dbReference type="PANTHER" id="PTHR44981:SF3">
    <property type="entry name" value="PERICENTRIN"/>
    <property type="match status" value="1"/>
</dbReference>
<dbReference type="InterPro" id="IPR028745">
    <property type="entry name" value="AKAP9/Pericentrin"/>
</dbReference>
<evidence type="ECO:0000313" key="10">
    <source>
        <dbReference type="Ensembl" id="ENSPNYP00000020095.1"/>
    </source>
</evidence>
<keyword evidence="5" id="KW-0206">Cytoskeleton</keyword>
<feature type="domain" description="ELK" evidence="9">
    <location>
        <begin position="1642"/>
        <end position="1663"/>
    </location>
</feature>
<evidence type="ECO:0000259" key="9">
    <source>
        <dbReference type="SMART" id="SM01188"/>
    </source>
</evidence>
<evidence type="ECO:0000256" key="8">
    <source>
        <dbReference type="SAM" id="Phobius"/>
    </source>
</evidence>
<keyword evidence="8" id="KW-1133">Transmembrane helix</keyword>
<feature type="coiled-coil region" evidence="6">
    <location>
        <begin position="488"/>
        <end position="564"/>
    </location>
</feature>
<keyword evidence="2" id="KW-0963">Cytoplasm</keyword>
<feature type="domain" description="ELK" evidence="9">
    <location>
        <begin position="1128"/>
        <end position="1151"/>
    </location>
</feature>
<dbReference type="PANTHER" id="PTHR44981">
    <property type="entry name" value="PERICENTRIN-LIKE PROTEIN, ISOFORM F"/>
    <property type="match status" value="1"/>
</dbReference>
<feature type="region of interest" description="Disordered" evidence="7">
    <location>
        <begin position="1"/>
        <end position="90"/>
    </location>
</feature>
<feature type="coiled-coil region" evidence="6">
    <location>
        <begin position="1462"/>
        <end position="1497"/>
    </location>
</feature>
<feature type="coiled-coil region" evidence="6">
    <location>
        <begin position="1999"/>
        <end position="2026"/>
    </location>
</feature>
<feature type="compositionally biased region" description="Low complexity" evidence="7">
    <location>
        <begin position="2875"/>
        <end position="2885"/>
    </location>
</feature>
<dbReference type="Ensembl" id="ENSPNYT00000020591.1">
    <property type="protein sequence ID" value="ENSPNYP00000020095.1"/>
    <property type="gene ID" value="ENSPNYG00000015024.1"/>
</dbReference>
<feature type="region of interest" description="Disordered" evidence="7">
    <location>
        <begin position="2832"/>
        <end position="2886"/>
    </location>
</feature>
<feature type="domain" description="ELK" evidence="9">
    <location>
        <begin position="1551"/>
        <end position="1572"/>
    </location>
</feature>
<feature type="coiled-coil region" evidence="6">
    <location>
        <begin position="1888"/>
        <end position="1963"/>
    </location>
</feature>
<dbReference type="GO" id="GO:0003677">
    <property type="term" value="F:DNA binding"/>
    <property type="evidence" value="ECO:0007669"/>
    <property type="project" value="InterPro"/>
</dbReference>
<feature type="domain" description="ELK" evidence="9">
    <location>
        <begin position="882"/>
        <end position="903"/>
    </location>
</feature>
<dbReference type="SMART" id="SM01188">
    <property type="entry name" value="ELK"/>
    <property type="match status" value="9"/>
</dbReference>
<feature type="coiled-coil region" evidence="6">
    <location>
        <begin position="1057"/>
        <end position="1084"/>
    </location>
</feature>
<dbReference type="GO" id="GO:0060090">
    <property type="term" value="F:molecular adaptor activity"/>
    <property type="evidence" value="ECO:0007669"/>
    <property type="project" value="InterPro"/>
</dbReference>
<evidence type="ECO:0000256" key="6">
    <source>
        <dbReference type="SAM" id="Coils"/>
    </source>
</evidence>
<feature type="coiled-coil region" evidence="6">
    <location>
        <begin position="2125"/>
        <end position="2190"/>
    </location>
</feature>
<feature type="compositionally biased region" description="Polar residues" evidence="7">
    <location>
        <begin position="2835"/>
        <end position="2844"/>
    </location>
</feature>
<feature type="compositionally biased region" description="Polar residues" evidence="7">
    <location>
        <begin position="63"/>
        <end position="72"/>
    </location>
</feature>
<dbReference type="InterPro" id="IPR005539">
    <property type="entry name" value="ELK_dom"/>
</dbReference>
<evidence type="ECO:0000256" key="1">
    <source>
        <dbReference type="ARBA" id="ARBA00004300"/>
    </source>
</evidence>
<feature type="coiled-coil region" evidence="6">
    <location>
        <begin position="241"/>
        <end position="387"/>
    </location>
</feature>
<feature type="domain" description="ELK" evidence="9">
    <location>
        <begin position="1096"/>
        <end position="1117"/>
    </location>
</feature>
<feature type="region of interest" description="Disordered" evidence="7">
    <location>
        <begin position="198"/>
        <end position="232"/>
    </location>
</feature>
<feature type="region of interest" description="Disordered" evidence="7">
    <location>
        <begin position="2906"/>
        <end position="2931"/>
    </location>
</feature>
<feature type="domain" description="ELK" evidence="9">
    <location>
        <begin position="504"/>
        <end position="524"/>
    </location>
</feature>
<dbReference type="STRING" id="303518.ENSPNYP00000020095"/>
<name>A0A3B4GB15_9CICH</name>
<feature type="coiled-coil region" evidence="6">
    <location>
        <begin position="692"/>
        <end position="867"/>
    </location>
</feature>
<feature type="region of interest" description="Disordered" evidence="7">
    <location>
        <begin position="2403"/>
        <end position="2456"/>
    </location>
</feature>
<keyword evidence="8" id="KW-0812">Transmembrane</keyword>
<feature type="transmembrane region" description="Helical" evidence="8">
    <location>
        <begin position="3514"/>
        <end position="3533"/>
    </location>
</feature>
<evidence type="ECO:0000256" key="7">
    <source>
        <dbReference type="SAM" id="MobiDB-lite"/>
    </source>
</evidence>
<feature type="coiled-coil region" evidence="6">
    <location>
        <begin position="1615"/>
        <end position="1726"/>
    </location>
</feature>
<proteinExistence type="predicted"/>
<feature type="domain" description="ELK" evidence="9">
    <location>
        <begin position="831"/>
        <end position="851"/>
    </location>
</feature>
<dbReference type="Pfam" id="PF10495">
    <property type="entry name" value="PACT_coil_coil"/>
    <property type="match status" value="1"/>
</dbReference>
<evidence type="ECO:0000256" key="5">
    <source>
        <dbReference type="ARBA" id="ARBA00023212"/>
    </source>
</evidence>
<feature type="domain" description="ELK" evidence="9">
    <location>
        <begin position="1238"/>
        <end position="1259"/>
    </location>
</feature>
<feature type="coiled-coil region" evidence="6">
    <location>
        <begin position="1326"/>
        <end position="1410"/>
    </location>
</feature>